<protein>
    <recommendedName>
        <fullName evidence="3">Nuclear transport factor 2 family protein</fullName>
    </recommendedName>
</protein>
<dbReference type="Gene3D" id="3.10.450.50">
    <property type="match status" value="1"/>
</dbReference>
<dbReference type="RefSeq" id="WP_010682969.1">
    <property type="nucleotide sequence ID" value="NZ_CP043538.1"/>
</dbReference>
<dbReference type="SUPFAM" id="SSF54427">
    <property type="entry name" value="NTF2-like"/>
    <property type="match status" value="1"/>
</dbReference>
<accession>A0A6B9FIX1</accession>
<evidence type="ECO:0008006" key="3">
    <source>
        <dbReference type="Google" id="ProtNLM"/>
    </source>
</evidence>
<dbReference type="Proteomes" id="UP000012488">
    <property type="component" value="Chromosome"/>
</dbReference>
<dbReference type="KEGG" id="mmes:MMSR116_11880"/>
<evidence type="ECO:0000313" key="2">
    <source>
        <dbReference type="Proteomes" id="UP000012488"/>
    </source>
</evidence>
<gene>
    <name evidence="1" type="ORF">MMSR116_11880</name>
</gene>
<organism evidence="1 2">
    <name type="scientific">Methylobacterium mesophilicum SR1.6/6</name>
    <dbReference type="NCBI Taxonomy" id="908290"/>
    <lineage>
        <taxon>Bacteria</taxon>
        <taxon>Pseudomonadati</taxon>
        <taxon>Pseudomonadota</taxon>
        <taxon>Alphaproteobacteria</taxon>
        <taxon>Hyphomicrobiales</taxon>
        <taxon>Methylobacteriaceae</taxon>
        <taxon>Methylobacterium</taxon>
    </lineage>
</organism>
<name>A0A6B9FIX1_9HYPH</name>
<sequence>MSHGQAHIQHGSARGEALVEAWNRSDRAYVVAQLADTVRLEAGRPKMPGSTSVFRLTTKAAFEAELAAFPGALPMFSIVGLFEGLNTICLVLEDTDGDALAVTIEMDDDGKIACIVSYREGAAEA</sequence>
<proteinExistence type="predicted"/>
<reference evidence="1 2" key="2">
    <citation type="journal article" date="2013" name="Genome Announc.">
        <title>Draft Genome Sequence of Methylobacterium mesophilicum Strain SR1.6/6, Isolated from Citrus sinensis.</title>
        <authorList>
            <person name="Marinho Almeida D."/>
            <person name="Dini-Andreote F."/>
            <person name="Camargo Neves A.A."/>
            <person name="Juca Ramos R.T."/>
            <person name="Andreote F.D."/>
            <person name="Carneiro A.R."/>
            <person name="Oliveira de Souza Lima A."/>
            <person name="Caracciolo Gomes de Sa P.H."/>
            <person name="Ribeiro Barbosa M.S."/>
            <person name="Araujo W.L."/>
            <person name="Silva A."/>
        </authorList>
    </citation>
    <scope>NUCLEOTIDE SEQUENCE [LARGE SCALE GENOMIC DNA]</scope>
    <source>
        <strain evidence="1 2">SR1.6/6</strain>
    </source>
</reference>
<reference evidence="1 2" key="1">
    <citation type="journal article" date="2012" name="Genet. Mol. Biol.">
        <title>Analysis of 16S rRNA and mxaF genes revealing insights into Methylobacterium niche-specific plant association.</title>
        <authorList>
            <person name="Dourado M.N."/>
            <person name="Andreote F.D."/>
            <person name="Dini-Andreote F."/>
            <person name="Conti R."/>
            <person name="Araujo J.M."/>
            <person name="Araujo W.L."/>
        </authorList>
    </citation>
    <scope>NUCLEOTIDE SEQUENCE [LARGE SCALE GENOMIC DNA]</scope>
    <source>
        <strain evidence="1 2">SR1.6/6</strain>
    </source>
</reference>
<dbReference type="AlphaFoldDB" id="A0A6B9FIX1"/>
<dbReference type="EMBL" id="CP043538">
    <property type="protein sequence ID" value="QGY02493.1"/>
    <property type="molecule type" value="Genomic_DNA"/>
</dbReference>
<dbReference type="InterPro" id="IPR032710">
    <property type="entry name" value="NTF2-like_dom_sf"/>
</dbReference>
<evidence type="ECO:0000313" key="1">
    <source>
        <dbReference type="EMBL" id="QGY02493.1"/>
    </source>
</evidence>